<reference evidence="1" key="1">
    <citation type="submission" date="2023-10" db="EMBL/GenBank/DDBJ databases">
        <authorList>
            <person name="Chen Y."/>
            <person name="Shah S."/>
            <person name="Dougan E. K."/>
            <person name="Thang M."/>
            <person name="Chan C."/>
        </authorList>
    </citation>
    <scope>NUCLEOTIDE SEQUENCE [LARGE SCALE GENOMIC DNA]</scope>
</reference>
<feature type="non-terminal residue" evidence="1">
    <location>
        <position position="454"/>
    </location>
</feature>
<organism evidence="1 2">
    <name type="scientific">Prorocentrum cordatum</name>
    <dbReference type="NCBI Taxonomy" id="2364126"/>
    <lineage>
        <taxon>Eukaryota</taxon>
        <taxon>Sar</taxon>
        <taxon>Alveolata</taxon>
        <taxon>Dinophyceae</taxon>
        <taxon>Prorocentrales</taxon>
        <taxon>Prorocentraceae</taxon>
        <taxon>Prorocentrum</taxon>
    </lineage>
</organism>
<gene>
    <name evidence="1" type="ORF">PCOR1329_LOCUS37349</name>
</gene>
<sequence length="454" mass="49266">MACLQYVRYLGLEAGEGCWRRLYMQLRGLHGRARSGALSLSWEELPARELWAGDPDLAAVVTDRLVQGGHSVLFYGDLAEMRARPLCAEAWGRASAPAAAFRPAEFLDVVPVSPSEVVGVTPSLALERRELVPGGSRLLLRRASGPASGDGDGGRLFVEHVAGLLFWFVGGVVRAFELQTLELRYAVSHEQDVDEDPVASASELELFSRWDYGRTFVTYEQEGHLVSVWGTATGSSEGCLETSAALLCCDVSHATLGAAGQEDIAIVVMLQADGHIRLCAQEAPGEWWIRSVVAPGEHACTSPLYAYVEVKLERCLLLAVSHSEDGQHGAAHAWSLDARGASAHRWRCFAHAPDRVEARHGGAFVEVCFASAHPTLMGVLDVKWLDPLGPDMKVLLEVESAVADWRCDVRDCLATVREETMTFRWASLLKVDASQGSTTCWGRGLQAEIGAETG</sequence>
<dbReference type="Proteomes" id="UP001189429">
    <property type="component" value="Unassembled WGS sequence"/>
</dbReference>
<keyword evidence="2" id="KW-1185">Reference proteome</keyword>
<comment type="caution">
    <text evidence="1">The sequence shown here is derived from an EMBL/GenBank/DDBJ whole genome shotgun (WGS) entry which is preliminary data.</text>
</comment>
<protein>
    <submittedName>
        <fullName evidence="1">Uncharacterized protein</fullName>
    </submittedName>
</protein>
<evidence type="ECO:0000313" key="1">
    <source>
        <dbReference type="EMBL" id="CAK0842623.1"/>
    </source>
</evidence>
<name>A0ABN9TCG5_9DINO</name>
<dbReference type="EMBL" id="CAUYUJ010014527">
    <property type="protein sequence ID" value="CAK0842623.1"/>
    <property type="molecule type" value="Genomic_DNA"/>
</dbReference>
<evidence type="ECO:0000313" key="2">
    <source>
        <dbReference type="Proteomes" id="UP001189429"/>
    </source>
</evidence>
<accession>A0ABN9TCG5</accession>
<proteinExistence type="predicted"/>